<keyword evidence="5 8" id="KW-0812">Transmembrane</keyword>
<keyword evidence="7 8" id="KW-0472">Membrane</keyword>
<dbReference type="RefSeq" id="WP_283408169.1">
    <property type="nucleotide sequence ID" value="NZ_FXUF01000002.1"/>
</dbReference>
<dbReference type="Pfam" id="PF04066">
    <property type="entry name" value="MrpF_PhaF"/>
    <property type="match status" value="1"/>
</dbReference>
<proteinExistence type="inferred from homology"/>
<dbReference type="AlphaFoldDB" id="A0AA46AI38"/>
<dbReference type="Proteomes" id="UP001158066">
    <property type="component" value="Unassembled WGS sequence"/>
</dbReference>
<accession>A0AA46AI38</accession>
<evidence type="ECO:0000256" key="3">
    <source>
        <dbReference type="ARBA" id="ARBA00022448"/>
    </source>
</evidence>
<gene>
    <name evidence="9" type="ORF">SAMN06296020_102264</name>
</gene>
<sequence>MNTAFIATSIGLALLTFFCLYRAYAGPTAVDRVVAINVITTKVAMLIALLSIITGQEIFVDVALIYAMMGFIATICVSKYIEKGKLY</sequence>
<evidence type="ECO:0000256" key="6">
    <source>
        <dbReference type="ARBA" id="ARBA00022989"/>
    </source>
</evidence>
<dbReference type="GO" id="GO:0005886">
    <property type="term" value="C:plasma membrane"/>
    <property type="evidence" value="ECO:0007669"/>
    <property type="project" value="UniProtKB-SubCell"/>
</dbReference>
<comment type="similarity">
    <text evidence="2">Belongs to the CPA3 antiporters (TC 2.A.63) subunit F family.</text>
</comment>
<evidence type="ECO:0000313" key="9">
    <source>
        <dbReference type="EMBL" id="SMP45023.1"/>
    </source>
</evidence>
<evidence type="ECO:0000256" key="4">
    <source>
        <dbReference type="ARBA" id="ARBA00022475"/>
    </source>
</evidence>
<keyword evidence="10" id="KW-1185">Reference proteome</keyword>
<dbReference type="PANTHER" id="PTHR34702:SF1">
    <property type="entry name" value="NA(+)_H(+) ANTIPORTER SUBUNIT F"/>
    <property type="match status" value="1"/>
</dbReference>
<evidence type="ECO:0000313" key="10">
    <source>
        <dbReference type="Proteomes" id="UP001158066"/>
    </source>
</evidence>
<evidence type="ECO:0000256" key="1">
    <source>
        <dbReference type="ARBA" id="ARBA00004651"/>
    </source>
</evidence>
<feature type="transmembrane region" description="Helical" evidence="8">
    <location>
        <begin position="62"/>
        <end position="81"/>
    </location>
</feature>
<evidence type="ECO:0000256" key="8">
    <source>
        <dbReference type="SAM" id="Phobius"/>
    </source>
</evidence>
<dbReference type="PANTHER" id="PTHR34702">
    <property type="entry name" value="NA(+)/H(+) ANTIPORTER SUBUNIT F1"/>
    <property type="match status" value="1"/>
</dbReference>
<name>A0AA46AI38_9CLOT</name>
<keyword evidence="6 8" id="KW-1133">Transmembrane helix</keyword>
<evidence type="ECO:0000256" key="5">
    <source>
        <dbReference type="ARBA" id="ARBA00022692"/>
    </source>
</evidence>
<dbReference type="GO" id="GO:0015385">
    <property type="term" value="F:sodium:proton antiporter activity"/>
    <property type="evidence" value="ECO:0007669"/>
    <property type="project" value="TreeGrafter"/>
</dbReference>
<keyword evidence="3" id="KW-0813">Transport</keyword>
<reference evidence="9" key="1">
    <citation type="submission" date="2017-05" db="EMBL/GenBank/DDBJ databases">
        <authorList>
            <person name="Varghese N."/>
            <person name="Submissions S."/>
        </authorList>
    </citation>
    <scope>NUCLEOTIDE SEQUENCE</scope>
    <source>
        <strain evidence="9">Su22</strain>
    </source>
</reference>
<dbReference type="EMBL" id="FXUF01000002">
    <property type="protein sequence ID" value="SMP45023.1"/>
    <property type="molecule type" value="Genomic_DNA"/>
</dbReference>
<feature type="transmembrane region" description="Helical" evidence="8">
    <location>
        <begin position="35"/>
        <end position="55"/>
    </location>
</feature>
<organism evidence="9 10">
    <name type="scientific">Anoxynatronum buryatiense</name>
    <dbReference type="NCBI Taxonomy" id="489973"/>
    <lineage>
        <taxon>Bacteria</taxon>
        <taxon>Bacillati</taxon>
        <taxon>Bacillota</taxon>
        <taxon>Clostridia</taxon>
        <taxon>Eubacteriales</taxon>
        <taxon>Clostridiaceae</taxon>
        <taxon>Anoxynatronum</taxon>
    </lineage>
</organism>
<evidence type="ECO:0000256" key="7">
    <source>
        <dbReference type="ARBA" id="ARBA00023136"/>
    </source>
</evidence>
<keyword evidence="4" id="KW-1003">Cell membrane</keyword>
<comment type="caution">
    <text evidence="9">The sequence shown here is derived from an EMBL/GenBank/DDBJ whole genome shotgun (WGS) entry which is preliminary data.</text>
</comment>
<protein>
    <submittedName>
        <fullName evidence="9">Multisubunit sodium/proton antiporter, MrpF subunit</fullName>
    </submittedName>
</protein>
<evidence type="ECO:0000256" key="2">
    <source>
        <dbReference type="ARBA" id="ARBA00009212"/>
    </source>
</evidence>
<dbReference type="InterPro" id="IPR007208">
    <property type="entry name" value="MrpF/PhaF-like"/>
</dbReference>
<comment type="subcellular location">
    <subcellularLocation>
        <location evidence="1">Cell membrane</location>
        <topology evidence="1">Multi-pass membrane protein</topology>
    </subcellularLocation>
</comment>